<dbReference type="PATRIC" id="fig|1003195.29.peg.6342"/>
<geneLocation type="plasmid" evidence="2 3">
    <name>pSCATT</name>
</geneLocation>
<feature type="region of interest" description="Disordered" evidence="1">
    <location>
        <begin position="36"/>
        <end position="91"/>
    </location>
</feature>
<protein>
    <submittedName>
        <fullName evidence="2">Uncharacterized protein</fullName>
    </submittedName>
</protein>
<organism evidence="2 3">
    <name type="scientific">Streptantibioticus cattleyicolor (strain ATCC 35852 / DSM 46488 / JCM 4925 / NBRC 14057 / NRRL 8057)</name>
    <name type="common">Streptomyces cattleya</name>
    <dbReference type="NCBI Taxonomy" id="1003195"/>
    <lineage>
        <taxon>Bacteria</taxon>
        <taxon>Bacillati</taxon>
        <taxon>Actinomycetota</taxon>
        <taxon>Actinomycetes</taxon>
        <taxon>Kitasatosporales</taxon>
        <taxon>Streptomycetaceae</taxon>
        <taxon>Streptantibioticus</taxon>
    </lineage>
</organism>
<dbReference type="HOGENOM" id="CLU_2425573_0_0_11"/>
<keyword evidence="3" id="KW-1185">Reference proteome</keyword>
<keyword evidence="2" id="KW-0614">Plasmid</keyword>
<evidence type="ECO:0000256" key="1">
    <source>
        <dbReference type="SAM" id="MobiDB-lite"/>
    </source>
</evidence>
<gene>
    <name evidence="2" type="ordered locus">SCATT_p05440</name>
</gene>
<evidence type="ECO:0000313" key="3">
    <source>
        <dbReference type="Proteomes" id="UP000007842"/>
    </source>
</evidence>
<proteinExistence type="predicted"/>
<dbReference type="KEGG" id="scy:SCATT_p05440"/>
<reference evidence="3" key="1">
    <citation type="submission" date="2011-12" db="EMBL/GenBank/DDBJ databases">
        <title>Complete genome sequence of Streptomyces cattleya strain DSM 46488.</title>
        <authorList>
            <person name="Ou H.-Y."/>
            <person name="Li P."/>
            <person name="Zhao C."/>
            <person name="O'Hagan D."/>
            <person name="Deng Z."/>
        </authorList>
    </citation>
    <scope>NUCLEOTIDE SEQUENCE [LARGE SCALE GENOMIC DNA]</scope>
    <source>
        <strain evidence="3">ATCC 35852 / DSM 46488 / JCM 4925 / NBRC 14057 / NRRL 8057</strain>
        <plasmid evidence="3">Plasmid pSCATT</plasmid>
    </source>
</reference>
<dbReference type="AlphaFoldDB" id="G8XGI0"/>
<feature type="compositionally biased region" description="Low complexity" evidence="1">
    <location>
        <begin position="68"/>
        <end position="77"/>
    </location>
</feature>
<evidence type="ECO:0000313" key="2">
    <source>
        <dbReference type="EMBL" id="AEW98737.1"/>
    </source>
</evidence>
<name>G8XGI0_STREN</name>
<accession>G8XGI0</accession>
<dbReference type="EMBL" id="CP003229">
    <property type="protein sequence ID" value="AEW98737.1"/>
    <property type="molecule type" value="Genomic_DNA"/>
</dbReference>
<sequence>MLSPDVLGGVVRGQCPQPAGNISVPAGEVTTNLRPTRATAGAHHTHRPPPPHHPWTCPNAAGSLITDRAAPAVAAPRGRPPPHAPTRRPNR</sequence>
<dbReference type="Proteomes" id="UP000007842">
    <property type="component" value="Plasmid pSCATT"/>
</dbReference>